<dbReference type="PROSITE" id="PS50109">
    <property type="entry name" value="HIS_KIN"/>
    <property type="match status" value="1"/>
</dbReference>
<dbReference type="InterPro" id="IPR001789">
    <property type="entry name" value="Sig_transdc_resp-reg_receiver"/>
</dbReference>
<evidence type="ECO:0000256" key="6">
    <source>
        <dbReference type="PROSITE-ProRule" id="PRU00169"/>
    </source>
</evidence>
<protein>
    <recommendedName>
        <fullName evidence="2">histidine kinase</fullName>
        <ecNumber evidence="2">2.7.13.3</ecNumber>
    </recommendedName>
</protein>
<feature type="domain" description="Response regulatory" evidence="8">
    <location>
        <begin position="547"/>
        <end position="661"/>
    </location>
</feature>
<dbReference type="SUPFAM" id="SSF55874">
    <property type="entry name" value="ATPase domain of HSP90 chaperone/DNA topoisomerase II/histidine kinase"/>
    <property type="match status" value="1"/>
</dbReference>
<comment type="catalytic activity">
    <reaction evidence="1">
        <text>ATP + protein L-histidine = ADP + protein N-phospho-L-histidine.</text>
        <dbReference type="EC" id="2.7.13.3"/>
    </reaction>
</comment>
<dbReference type="PROSITE" id="PS50110">
    <property type="entry name" value="RESPONSE_REGULATORY"/>
    <property type="match status" value="1"/>
</dbReference>
<keyword evidence="4" id="KW-0808">Transferase</keyword>
<dbReference type="SMART" id="SM00387">
    <property type="entry name" value="HATPase_c"/>
    <property type="match status" value="1"/>
</dbReference>
<proteinExistence type="predicted"/>
<evidence type="ECO:0000313" key="9">
    <source>
        <dbReference type="EMBL" id="GAC31873.1"/>
    </source>
</evidence>
<dbReference type="GO" id="GO:0000155">
    <property type="term" value="F:phosphorelay sensor kinase activity"/>
    <property type="evidence" value="ECO:0007669"/>
    <property type="project" value="InterPro"/>
</dbReference>
<dbReference type="FunFam" id="3.30.565.10:FF:000006">
    <property type="entry name" value="Sensor histidine kinase WalK"/>
    <property type="match status" value="1"/>
</dbReference>
<dbReference type="CDD" id="cd00130">
    <property type="entry name" value="PAS"/>
    <property type="match status" value="1"/>
</dbReference>
<dbReference type="Gene3D" id="3.30.450.20">
    <property type="entry name" value="PAS domain"/>
    <property type="match status" value="2"/>
</dbReference>
<evidence type="ECO:0000313" key="10">
    <source>
        <dbReference type="Proteomes" id="UP000006322"/>
    </source>
</evidence>
<accession>K6ZSR7</accession>
<dbReference type="Pfam" id="PF00072">
    <property type="entry name" value="Response_reg"/>
    <property type="match status" value="1"/>
</dbReference>
<comment type="caution">
    <text evidence="9">The sequence shown here is derived from an EMBL/GenBank/DDBJ whole genome shotgun (WGS) entry which is preliminary data.</text>
</comment>
<dbReference type="InterPro" id="IPR035965">
    <property type="entry name" value="PAS-like_dom_sf"/>
</dbReference>
<dbReference type="Gene3D" id="1.10.287.130">
    <property type="match status" value="1"/>
</dbReference>
<dbReference type="Gene3D" id="3.40.50.2300">
    <property type="match status" value="1"/>
</dbReference>
<gene>
    <name evidence="9" type="ORF">GPLA_0957</name>
</gene>
<dbReference type="CDD" id="cd17580">
    <property type="entry name" value="REC_2_DhkD-like"/>
    <property type="match status" value="1"/>
</dbReference>
<dbReference type="InterPro" id="IPR003661">
    <property type="entry name" value="HisK_dim/P_dom"/>
</dbReference>
<dbReference type="Pfam" id="PF08448">
    <property type="entry name" value="PAS_4"/>
    <property type="match status" value="1"/>
</dbReference>
<feature type="modified residue" description="4-aspartylphosphate" evidence="6">
    <location>
        <position position="596"/>
    </location>
</feature>
<keyword evidence="5 9" id="KW-0418">Kinase</keyword>
<dbReference type="RefSeq" id="WP_007103677.1">
    <property type="nucleotide sequence ID" value="NZ_BAER01000024.1"/>
</dbReference>
<dbReference type="Pfam" id="PF00512">
    <property type="entry name" value="HisKA"/>
    <property type="match status" value="1"/>
</dbReference>
<dbReference type="SMART" id="SM00388">
    <property type="entry name" value="HisKA"/>
    <property type="match status" value="1"/>
</dbReference>
<evidence type="ECO:0000259" key="7">
    <source>
        <dbReference type="PROSITE" id="PS50109"/>
    </source>
</evidence>
<evidence type="ECO:0000256" key="4">
    <source>
        <dbReference type="ARBA" id="ARBA00022679"/>
    </source>
</evidence>
<dbReference type="Proteomes" id="UP000006322">
    <property type="component" value="Unassembled WGS sequence"/>
</dbReference>
<dbReference type="SMART" id="SM00448">
    <property type="entry name" value="REC"/>
    <property type="match status" value="1"/>
</dbReference>
<dbReference type="NCBIfam" id="TIGR00229">
    <property type="entry name" value="sensory_box"/>
    <property type="match status" value="1"/>
</dbReference>
<dbReference type="Gene3D" id="3.30.565.10">
    <property type="entry name" value="Histidine kinase-like ATPase, C-terminal domain"/>
    <property type="match status" value="1"/>
</dbReference>
<reference evidence="10" key="1">
    <citation type="journal article" date="2014" name="Environ. Microbiol.">
        <title>Comparative genomics of the marine bacterial genus Glaciecola reveals the high degree of genomic diversity and genomic characteristic for cold adaptation.</title>
        <authorList>
            <person name="Qin Q.L."/>
            <person name="Xie B.B."/>
            <person name="Yu Y."/>
            <person name="Shu Y.L."/>
            <person name="Rong J.C."/>
            <person name="Zhang Y.J."/>
            <person name="Zhao D.L."/>
            <person name="Chen X.L."/>
            <person name="Zhang X.Y."/>
            <person name="Chen B."/>
            <person name="Zhou B.C."/>
            <person name="Zhang Y.Z."/>
        </authorList>
    </citation>
    <scope>NUCLEOTIDE SEQUENCE [LARGE SCALE GENOMIC DNA]</scope>
    <source>
        <strain evidence="10">LMG 21857</strain>
    </source>
</reference>
<dbReference type="InterPro" id="IPR011006">
    <property type="entry name" value="CheY-like_superfamily"/>
</dbReference>
<dbReference type="PRINTS" id="PR00344">
    <property type="entry name" value="BCTRLSENSOR"/>
</dbReference>
<dbReference type="SUPFAM" id="SSF47384">
    <property type="entry name" value="Homodimeric domain of signal transducing histidine kinase"/>
    <property type="match status" value="1"/>
</dbReference>
<dbReference type="InterPro" id="IPR036890">
    <property type="entry name" value="HATPase_C_sf"/>
</dbReference>
<dbReference type="InterPro" id="IPR013656">
    <property type="entry name" value="PAS_4"/>
</dbReference>
<dbReference type="InterPro" id="IPR036097">
    <property type="entry name" value="HisK_dim/P_sf"/>
</dbReference>
<dbReference type="PANTHER" id="PTHR43047">
    <property type="entry name" value="TWO-COMPONENT HISTIDINE PROTEIN KINASE"/>
    <property type="match status" value="1"/>
</dbReference>
<dbReference type="AlphaFoldDB" id="K6ZSR7"/>
<organism evidence="9 10">
    <name type="scientific">Paraglaciecola polaris LMG 21857</name>
    <dbReference type="NCBI Taxonomy" id="1129793"/>
    <lineage>
        <taxon>Bacteria</taxon>
        <taxon>Pseudomonadati</taxon>
        <taxon>Pseudomonadota</taxon>
        <taxon>Gammaproteobacteria</taxon>
        <taxon>Alteromonadales</taxon>
        <taxon>Alteromonadaceae</taxon>
        <taxon>Paraglaciecola</taxon>
    </lineage>
</organism>
<dbReference type="SUPFAM" id="SSF55785">
    <property type="entry name" value="PYP-like sensor domain (PAS domain)"/>
    <property type="match status" value="1"/>
</dbReference>
<dbReference type="CDD" id="cd00082">
    <property type="entry name" value="HisKA"/>
    <property type="match status" value="1"/>
</dbReference>
<evidence type="ECO:0000256" key="1">
    <source>
        <dbReference type="ARBA" id="ARBA00000085"/>
    </source>
</evidence>
<evidence type="ECO:0000256" key="3">
    <source>
        <dbReference type="ARBA" id="ARBA00022553"/>
    </source>
</evidence>
<feature type="domain" description="Histidine kinase" evidence="7">
    <location>
        <begin position="311"/>
        <end position="529"/>
    </location>
</feature>
<dbReference type="SUPFAM" id="SSF52172">
    <property type="entry name" value="CheY-like"/>
    <property type="match status" value="1"/>
</dbReference>
<name>K6ZSR7_9ALTE</name>
<evidence type="ECO:0000256" key="2">
    <source>
        <dbReference type="ARBA" id="ARBA00012438"/>
    </source>
</evidence>
<dbReference type="GO" id="GO:0009927">
    <property type="term" value="F:histidine phosphotransfer kinase activity"/>
    <property type="evidence" value="ECO:0007669"/>
    <property type="project" value="TreeGrafter"/>
</dbReference>
<dbReference type="STRING" id="1129793.GPLA_0957"/>
<dbReference type="EC" id="2.7.13.3" evidence="2"/>
<dbReference type="InterPro" id="IPR004358">
    <property type="entry name" value="Sig_transdc_His_kin-like_C"/>
</dbReference>
<keyword evidence="3 6" id="KW-0597">Phosphoprotein</keyword>
<dbReference type="InterPro" id="IPR000014">
    <property type="entry name" value="PAS"/>
</dbReference>
<dbReference type="GO" id="GO:0005886">
    <property type="term" value="C:plasma membrane"/>
    <property type="evidence" value="ECO:0007669"/>
    <property type="project" value="UniProtKB-ARBA"/>
</dbReference>
<keyword evidence="10" id="KW-1185">Reference proteome</keyword>
<dbReference type="Pfam" id="PF02518">
    <property type="entry name" value="HATPase_c"/>
    <property type="match status" value="1"/>
</dbReference>
<dbReference type="InterPro" id="IPR003594">
    <property type="entry name" value="HATPase_dom"/>
</dbReference>
<dbReference type="SMART" id="SM00091">
    <property type="entry name" value="PAS"/>
    <property type="match status" value="1"/>
</dbReference>
<dbReference type="InterPro" id="IPR005467">
    <property type="entry name" value="His_kinase_dom"/>
</dbReference>
<dbReference type="PANTHER" id="PTHR43047:SF72">
    <property type="entry name" value="OSMOSENSING HISTIDINE PROTEIN KINASE SLN1"/>
    <property type="match status" value="1"/>
</dbReference>
<dbReference type="OrthoDB" id="9808408at2"/>
<evidence type="ECO:0000259" key="8">
    <source>
        <dbReference type="PROSITE" id="PS50110"/>
    </source>
</evidence>
<dbReference type="EMBL" id="BAER01000024">
    <property type="protein sequence ID" value="GAC31873.1"/>
    <property type="molecule type" value="Genomic_DNA"/>
</dbReference>
<sequence length="665" mass="74090">MAQELSTHTQLNFMSGGGEMGALIRAYDWNTTSLGNPETWPQPLKTSLRLLLSTGHPMLIWWGEELIQFYNDPYARTLGSERHPSALGQRGHECWAEIWPEIEPQITQVMSGNGHTWHENQLLFITRNRKREEMYWTYSYGPIDHPEANYGVGGILVITTETTEQVLAEQRMKTAEARWRALFDQAPSFMCVLHGADHRFEYANRNYCEMLGQADILGKKVTDVVPEVGAQGFVELLDKVYQSGNSHQGIAAPLSFGTREPIFVDFIYQPILETNGQVSGILVEGYNVTERVIANRSLQEEHRRKDEFLAMLAHELRNPLAPIRNVSEMLIQTTEQDSSLQNIGSILARQVTHLTHLMDDLLDVSRISQNRITLQHETLSLSSIVNVATESLQSAIAQKNHQVNFIDHEHKLYVSGDMTRLVQCLTNIINNAIKYTQVGGKIEIQVNTLEDLAEITVSDNGCGISADMQASVFELFTQAKQTLDRSQGGLGIGLNIVQRLVHMHGGNVTVHSDGLGKGSCFSIHLPRVDASTLAPNTPVKPNTVHKRILVVDDNTDSADTMAELLGLQGHSVITAYTALEALSAVDDFDPDIVLLDIGLPDMNGYQVAKNIIHKNKKRIIVALTGYGQAEDVRKAKEVGFDFHFTKPVKLADLVNIFTVNDSPVK</sequence>
<evidence type="ECO:0000256" key="5">
    <source>
        <dbReference type="ARBA" id="ARBA00022777"/>
    </source>
</evidence>